<reference evidence="1 3" key="1">
    <citation type="journal article" date="2014" name="BMC Genomics">
        <title>Genome sequence of Anopheles sinensis provides insight into genetics basis of mosquito competence for malaria parasites.</title>
        <authorList>
            <person name="Zhou D."/>
            <person name="Zhang D."/>
            <person name="Ding G."/>
            <person name="Shi L."/>
            <person name="Hou Q."/>
            <person name="Ye Y."/>
            <person name="Xu Y."/>
            <person name="Zhou H."/>
            <person name="Xiong C."/>
            <person name="Li S."/>
            <person name="Yu J."/>
            <person name="Hong S."/>
            <person name="Yu X."/>
            <person name="Zou P."/>
            <person name="Chen C."/>
            <person name="Chang X."/>
            <person name="Wang W."/>
            <person name="Lv Y."/>
            <person name="Sun Y."/>
            <person name="Ma L."/>
            <person name="Shen B."/>
            <person name="Zhu C."/>
        </authorList>
    </citation>
    <scope>NUCLEOTIDE SEQUENCE [LARGE SCALE GENOMIC DNA]</scope>
</reference>
<evidence type="ECO:0000313" key="3">
    <source>
        <dbReference type="Proteomes" id="UP000030765"/>
    </source>
</evidence>
<reference evidence="2" key="2">
    <citation type="submission" date="2020-05" db="UniProtKB">
        <authorList>
            <consortium name="EnsemblMetazoa"/>
        </authorList>
    </citation>
    <scope>IDENTIFICATION</scope>
</reference>
<dbReference type="AlphaFoldDB" id="A0A084W6B2"/>
<accession>A0A084W6B2</accession>
<name>A0A084W6B2_ANOSI</name>
<evidence type="ECO:0000313" key="1">
    <source>
        <dbReference type="EMBL" id="KFB45756.1"/>
    </source>
</evidence>
<dbReference type="EMBL" id="KE525307">
    <property type="protein sequence ID" value="KFB45756.1"/>
    <property type="molecule type" value="Genomic_DNA"/>
</dbReference>
<proteinExistence type="predicted"/>
<gene>
    <name evidence="1" type="ORF">ZHAS_00013729</name>
</gene>
<sequence length="132" mass="14128">MVTPRSRRVAGVDEPGRATFAAGQERLAKHDDGDAAALMNKNDPILGGTLDNGVPDTEDISGHAVGSLALAKRVHSSAHRVRLRLQDATALCCTITLESPPVLLLTNLLDHLEFAAVETVVDETGRQELQRI</sequence>
<dbReference type="EMBL" id="ATLV01020775">
    <property type="status" value="NOT_ANNOTATED_CDS"/>
    <property type="molecule type" value="Genomic_DNA"/>
</dbReference>
<dbReference type="Proteomes" id="UP000030765">
    <property type="component" value="Unassembled WGS sequence"/>
</dbReference>
<evidence type="ECO:0000313" key="2">
    <source>
        <dbReference type="EnsemblMetazoa" id="ASIC013729-PA"/>
    </source>
</evidence>
<dbReference type="VEuPathDB" id="VectorBase:ASIC013729"/>
<organism evidence="1">
    <name type="scientific">Anopheles sinensis</name>
    <name type="common">Mosquito</name>
    <dbReference type="NCBI Taxonomy" id="74873"/>
    <lineage>
        <taxon>Eukaryota</taxon>
        <taxon>Metazoa</taxon>
        <taxon>Ecdysozoa</taxon>
        <taxon>Arthropoda</taxon>
        <taxon>Hexapoda</taxon>
        <taxon>Insecta</taxon>
        <taxon>Pterygota</taxon>
        <taxon>Neoptera</taxon>
        <taxon>Endopterygota</taxon>
        <taxon>Diptera</taxon>
        <taxon>Nematocera</taxon>
        <taxon>Culicoidea</taxon>
        <taxon>Culicidae</taxon>
        <taxon>Anophelinae</taxon>
        <taxon>Anopheles</taxon>
    </lineage>
</organism>
<keyword evidence="3" id="KW-1185">Reference proteome</keyword>
<dbReference type="EnsemblMetazoa" id="ASIC013729-RA">
    <property type="protein sequence ID" value="ASIC013729-PA"/>
    <property type="gene ID" value="ASIC013729"/>
</dbReference>
<protein>
    <submittedName>
        <fullName evidence="1 2">Uncharacterized protein</fullName>
    </submittedName>
</protein>